<organism evidence="3 4">
    <name type="scientific">Mycobacterium talmoniae</name>
    <dbReference type="NCBI Taxonomy" id="1858794"/>
    <lineage>
        <taxon>Bacteria</taxon>
        <taxon>Bacillati</taxon>
        <taxon>Actinomycetota</taxon>
        <taxon>Actinomycetes</taxon>
        <taxon>Mycobacteriales</taxon>
        <taxon>Mycobacteriaceae</taxon>
        <taxon>Mycobacterium</taxon>
    </lineage>
</organism>
<reference evidence="3 4" key="1">
    <citation type="journal article" date="2017" name="Int. J. Syst. Evol. Microbiol.">
        <title>Mycobacterium talmoniae sp. nov., a slowly growing mycobacterium isolated from human respiratory samples.</title>
        <authorList>
            <person name="Davidson R.M."/>
            <person name="DeGroote M.A."/>
            <person name="Marola J.L."/>
            <person name="Buss S."/>
            <person name="Jones V."/>
            <person name="McNeil M.R."/>
            <person name="Freifeld A.G."/>
            <person name="Elaine Epperson L."/>
            <person name="Hasan N.A."/>
            <person name="Jackson M."/>
            <person name="Iwen P.C."/>
            <person name="Salfinger M."/>
            <person name="Strong M."/>
        </authorList>
    </citation>
    <scope>NUCLEOTIDE SEQUENCE [LARGE SCALE GENOMIC DNA]</scope>
    <source>
        <strain evidence="3 4">ATCC BAA-2683</strain>
    </source>
</reference>
<dbReference type="NCBIfam" id="NF033546">
    <property type="entry name" value="transpos_IS21"/>
    <property type="match status" value="1"/>
</dbReference>
<dbReference type="InterPro" id="IPR012337">
    <property type="entry name" value="RNaseH-like_sf"/>
</dbReference>
<dbReference type="EMBL" id="PPEA01000597">
    <property type="protein sequence ID" value="PQM45742.1"/>
    <property type="molecule type" value="Genomic_DNA"/>
</dbReference>
<gene>
    <name evidence="3" type="ORF">C1Y40_04091</name>
</gene>
<name>A0A2S8BGE6_9MYCO</name>
<dbReference type="GO" id="GO:0003676">
    <property type="term" value="F:nucleic acid binding"/>
    <property type="evidence" value="ECO:0007669"/>
    <property type="project" value="InterPro"/>
</dbReference>
<dbReference type="InterPro" id="IPR001584">
    <property type="entry name" value="Integrase_cat-core"/>
</dbReference>
<dbReference type="Proteomes" id="UP000238296">
    <property type="component" value="Unassembled WGS sequence"/>
</dbReference>
<protein>
    <recommendedName>
        <fullName evidence="2">Integrase catalytic domain-containing protein</fullName>
    </recommendedName>
</protein>
<dbReference type="SUPFAM" id="SSF53098">
    <property type="entry name" value="Ribonuclease H-like"/>
    <property type="match status" value="1"/>
</dbReference>
<dbReference type="InterPro" id="IPR054353">
    <property type="entry name" value="IstA-like_C"/>
</dbReference>
<proteinExistence type="inferred from homology"/>
<evidence type="ECO:0000256" key="1">
    <source>
        <dbReference type="ARBA" id="ARBA00009277"/>
    </source>
</evidence>
<dbReference type="Gene3D" id="3.30.420.10">
    <property type="entry name" value="Ribonuclease H-like superfamily/Ribonuclease H"/>
    <property type="match status" value="1"/>
</dbReference>
<comment type="similarity">
    <text evidence="1">Belongs to the transposase IS21/IS408/IS1162 family.</text>
</comment>
<dbReference type="GO" id="GO:0015074">
    <property type="term" value="P:DNA integration"/>
    <property type="evidence" value="ECO:0007669"/>
    <property type="project" value="InterPro"/>
</dbReference>
<dbReference type="InterPro" id="IPR036397">
    <property type="entry name" value="RNaseH_sf"/>
</dbReference>
<evidence type="ECO:0000259" key="2">
    <source>
        <dbReference type="PROSITE" id="PS50994"/>
    </source>
</evidence>
<feature type="domain" description="Integrase catalytic" evidence="2">
    <location>
        <begin position="103"/>
        <end position="288"/>
    </location>
</feature>
<evidence type="ECO:0000313" key="4">
    <source>
        <dbReference type="Proteomes" id="UP000238296"/>
    </source>
</evidence>
<dbReference type="PANTHER" id="PTHR35004:SF8">
    <property type="entry name" value="TRANSPOSASE RV3428C-RELATED"/>
    <property type="match status" value="1"/>
</dbReference>
<evidence type="ECO:0000313" key="3">
    <source>
        <dbReference type="EMBL" id="PQM45742.1"/>
    </source>
</evidence>
<sequence length="419" mass="46799">MLSVEDWAEIRRLHRAEGLPIKTIARTLKISKNTVRSALASEAPPKYVRKPMGSAVDAFEDAIREQLKAVPTMPATVIAERVGWTRGMTVFKERVRELRPAYLPPDPASRTTYEVGDIAQCDLWFPPVTIPVGYGQRRSPMQLPVLTMVCGYSRWLSALLIPSRGAEDLFAGWWQLISGLGAVPRTLVWDGEGAIGRWRSGRIELTGDCQAFRGVLGAKVVVLKPREPEHKGIIERAHDYLERSFLPGRSFSGPGDFNHQLQQWLALVNNRTRRVLGCAPTDRIGADRQAMLTLPPVAPATGWRSGTRLARDHYIRLDSNDYSVHPGVIGRRIEVVADLDRVRVFCGGKVVADHERVWARHQTITDPEHRDAADMLRRHRIGALRPVRESDNHTAVEQRSLTDYDTALGIDLGEGGLVS</sequence>
<dbReference type="PANTHER" id="PTHR35004">
    <property type="entry name" value="TRANSPOSASE RV3428C-RELATED"/>
    <property type="match status" value="1"/>
</dbReference>
<accession>A0A2S8BGE6</accession>
<comment type="caution">
    <text evidence="3">The sequence shown here is derived from an EMBL/GenBank/DDBJ whole genome shotgun (WGS) entry which is preliminary data.</text>
</comment>
<dbReference type="AlphaFoldDB" id="A0A2S8BGE6"/>
<dbReference type="Gene3D" id="1.10.10.60">
    <property type="entry name" value="Homeodomain-like"/>
    <property type="match status" value="1"/>
</dbReference>
<dbReference type="PROSITE" id="PS50994">
    <property type="entry name" value="INTEGRASE"/>
    <property type="match status" value="1"/>
</dbReference>
<dbReference type="Pfam" id="PF22483">
    <property type="entry name" value="Mu-transpos_C_2"/>
    <property type="match status" value="1"/>
</dbReference>